<evidence type="ECO:0000313" key="3">
    <source>
        <dbReference type="Proteomes" id="UP000250235"/>
    </source>
</evidence>
<feature type="region of interest" description="Disordered" evidence="1">
    <location>
        <begin position="1"/>
        <end position="75"/>
    </location>
</feature>
<evidence type="ECO:0000313" key="2">
    <source>
        <dbReference type="EMBL" id="KZV55103.1"/>
    </source>
</evidence>
<evidence type="ECO:0000256" key="1">
    <source>
        <dbReference type="SAM" id="MobiDB-lite"/>
    </source>
</evidence>
<dbReference type="AlphaFoldDB" id="A0A2Z7D6H7"/>
<proteinExistence type="predicted"/>
<protein>
    <submittedName>
        <fullName evidence="2">Uncharacterized protein</fullName>
    </submittedName>
</protein>
<feature type="compositionally biased region" description="Acidic residues" evidence="1">
    <location>
        <begin position="27"/>
        <end position="37"/>
    </location>
</feature>
<sequence>MVKGQTSSDSRKSDQGSWLSWMLMREMDDEEDEEEEEIRWQKPVRSLTSRGDPVDGDEEEFGSTSTQLFDTKGIVEKECYSERKNQLGRKPAGKQA</sequence>
<accession>A0A2Z7D6H7</accession>
<reference evidence="2 3" key="1">
    <citation type="journal article" date="2015" name="Proc. Natl. Acad. Sci. U.S.A.">
        <title>The resurrection genome of Boea hygrometrica: A blueprint for survival of dehydration.</title>
        <authorList>
            <person name="Xiao L."/>
            <person name="Yang G."/>
            <person name="Zhang L."/>
            <person name="Yang X."/>
            <person name="Zhao S."/>
            <person name="Ji Z."/>
            <person name="Zhou Q."/>
            <person name="Hu M."/>
            <person name="Wang Y."/>
            <person name="Chen M."/>
            <person name="Xu Y."/>
            <person name="Jin H."/>
            <person name="Xiao X."/>
            <person name="Hu G."/>
            <person name="Bao F."/>
            <person name="Hu Y."/>
            <person name="Wan P."/>
            <person name="Li L."/>
            <person name="Deng X."/>
            <person name="Kuang T."/>
            <person name="Xiang C."/>
            <person name="Zhu J.K."/>
            <person name="Oliver M.J."/>
            <person name="He Y."/>
        </authorList>
    </citation>
    <scope>NUCLEOTIDE SEQUENCE [LARGE SCALE GENOMIC DNA]</scope>
    <source>
        <strain evidence="3">cv. XS01</strain>
    </source>
</reference>
<dbReference type="EMBL" id="KQ989013">
    <property type="protein sequence ID" value="KZV55103.1"/>
    <property type="molecule type" value="Genomic_DNA"/>
</dbReference>
<dbReference type="Proteomes" id="UP000250235">
    <property type="component" value="Unassembled WGS sequence"/>
</dbReference>
<name>A0A2Z7D6H7_9LAMI</name>
<organism evidence="2 3">
    <name type="scientific">Dorcoceras hygrometricum</name>
    <dbReference type="NCBI Taxonomy" id="472368"/>
    <lineage>
        <taxon>Eukaryota</taxon>
        <taxon>Viridiplantae</taxon>
        <taxon>Streptophyta</taxon>
        <taxon>Embryophyta</taxon>
        <taxon>Tracheophyta</taxon>
        <taxon>Spermatophyta</taxon>
        <taxon>Magnoliopsida</taxon>
        <taxon>eudicotyledons</taxon>
        <taxon>Gunneridae</taxon>
        <taxon>Pentapetalae</taxon>
        <taxon>asterids</taxon>
        <taxon>lamiids</taxon>
        <taxon>Lamiales</taxon>
        <taxon>Gesneriaceae</taxon>
        <taxon>Didymocarpoideae</taxon>
        <taxon>Trichosporeae</taxon>
        <taxon>Loxocarpinae</taxon>
        <taxon>Dorcoceras</taxon>
    </lineage>
</organism>
<gene>
    <name evidence="2" type="ORF">F511_07489</name>
</gene>
<keyword evidence="3" id="KW-1185">Reference proteome</keyword>